<feature type="region of interest" description="Disordered" evidence="1">
    <location>
        <begin position="49"/>
        <end position="85"/>
    </location>
</feature>
<dbReference type="OrthoDB" id="118243at2759"/>
<accession>A0A2C6KRL5</accession>
<organism evidence="2 3">
    <name type="scientific">Cystoisospora suis</name>
    <dbReference type="NCBI Taxonomy" id="483139"/>
    <lineage>
        <taxon>Eukaryota</taxon>
        <taxon>Sar</taxon>
        <taxon>Alveolata</taxon>
        <taxon>Apicomplexa</taxon>
        <taxon>Conoidasida</taxon>
        <taxon>Coccidia</taxon>
        <taxon>Eucoccidiorida</taxon>
        <taxon>Eimeriorina</taxon>
        <taxon>Sarcocystidae</taxon>
        <taxon>Cystoisospora</taxon>
    </lineage>
</organism>
<dbReference type="AlphaFoldDB" id="A0A2C6KRL5"/>
<reference evidence="2 3" key="1">
    <citation type="journal article" date="2017" name="Int. J. Parasitol.">
        <title>The genome of the protozoan parasite Cystoisospora suis and a reverse vaccinology approach to identify vaccine candidates.</title>
        <authorList>
            <person name="Palmieri N."/>
            <person name="Shrestha A."/>
            <person name="Ruttkowski B."/>
            <person name="Beck T."/>
            <person name="Vogl C."/>
            <person name="Tomley F."/>
            <person name="Blake D.P."/>
            <person name="Joachim A."/>
        </authorList>
    </citation>
    <scope>NUCLEOTIDE SEQUENCE [LARGE SCALE GENOMIC DNA]</scope>
    <source>
        <strain evidence="2 3">Wien I</strain>
    </source>
</reference>
<gene>
    <name evidence="2" type="ORF">CSUI_007139</name>
</gene>
<sequence>KVTPRLGKWLDKLAEFNLEIKYKPGSANVVADGLSRRQDYVNVITRSAARAQREQEEAGNTADSETEVEADQTEANVEAEKPTIPSLTEYKKILQEAYPRST</sequence>
<evidence type="ECO:0000256" key="1">
    <source>
        <dbReference type="SAM" id="MobiDB-lite"/>
    </source>
</evidence>
<feature type="non-terminal residue" evidence="2">
    <location>
        <position position="1"/>
    </location>
</feature>
<name>A0A2C6KRL5_9APIC</name>
<dbReference type="VEuPathDB" id="ToxoDB:CSUI_007139"/>
<evidence type="ECO:0000313" key="2">
    <source>
        <dbReference type="EMBL" id="PHJ19032.1"/>
    </source>
</evidence>
<dbReference type="EMBL" id="MIGC01003703">
    <property type="protein sequence ID" value="PHJ19032.1"/>
    <property type="molecule type" value="Genomic_DNA"/>
</dbReference>
<evidence type="ECO:0000313" key="3">
    <source>
        <dbReference type="Proteomes" id="UP000221165"/>
    </source>
</evidence>
<proteinExistence type="predicted"/>
<dbReference type="Proteomes" id="UP000221165">
    <property type="component" value="Unassembled WGS sequence"/>
</dbReference>
<comment type="caution">
    <text evidence="2">The sequence shown here is derived from an EMBL/GenBank/DDBJ whole genome shotgun (WGS) entry which is preliminary data.</text>
</comment>
<dbReference type="GeneID" id="94430500"/>
<dbReference type="RefSeq" id="XP_067920734.1">
    <property type="nucleotide sequence ID" value="XM_068067289.1"/>
</dbReference>
<feature type="non-terminal residue" evidence="2">
    <location>
        <position position="102"/>
    </location>
</feature>
<protein>
    <submittedName>
        <fullName evidence="2">Reverse integrase domain protein</fullName>
    </submittedName>
</protein>
<keyword evidence="3" id="KW-1185">Reference proteome</keyword>